<feature type="compositionally biased region" description="Low complexity" evidence="2">
    <location>
        <begin position="66"/>
        <end position="78"/>
    </location>
</feature>
<evidence type="ECO:0000313" key="6">
    <source>
        <dbReference type="Proteomes" id="UP000664209"/>
    </source>
</evidence>
<organism evidence="5 6">
    <name type="scientific">Actinotalea soli</name>
    <dbReference type="NCBI Taxonomy" id="2819234"/>
    <lineage>
        <taxon>Bacteria</taxon>
        <taxon>Bacillati</taxon>
        <taxon>Actinomycetota</taxon>
        <taxon>Actinomycetes</taxon>
        <taxon>Micrococcales</taxon>
        <taxon>Cellulomonadaceae</taxon>
        <taxon>Actinotalea</taxon>
    </lineage>
</organism>
<dbReference type="InterPro" id="IPR055370">
    <property type="entry name" value="Lsr2_DNA-bd"/>
</dbReference>
<keyword evidence="6" id="KW-1185">Reference proteome</keyword>
<dbReference type="RefSeq" id="WP_208056660.1">
    <property type="nucleotide sequence ID" value="NZ_JAGEMK010000009.1"/>
</dbReference>
<feature type="domain" description="Lsr2 DNA-binding" evidence="4">
    <location>
        <begin position="74"/>
        <end position="107"/>
    </location>
</feature>
<dbReference type="AlphaFoldDB" id="A0A939LUK3"/>
<gene>
    <name evidence="5" type="ORF">J4G33_14245</name>
</gene>
<reference evidence="5" key="1">
    <citation type="submission" date="2021-03" db="EMBL/GenBank/DDBJ databases">
        <title>Actinotalea soli sp. nov., isolated from soil.</title>
        <authorList>
            <person name="Ping W."/>
            <person name="Zhang J."/>
        </authorList>
    </citation>
    <scope>NUCLEOTIDE SEQUENCE</scope>
    <source>
        <strain evidence="5">BY-33</strain>
    </source>
</reference>
<dbReference type="InterPro" id="IPR024412">
    <property type="entry name" value="Lsr2_dim_dom"/>
</dbReference>
<dbReference type="GO" id="GO:0016746">
    <property type="term" value="F:acyltransferase activity"/>
    <property type="evidence" value="ECO:0007669"/>
    <property type="project" value="InterPro"/>
</dbReference>
<name>A0A939LUK3_9CELL</name>
<evidence type="ECO:0000313" key="5">
    <source>
        <dbReference type="EMBL" id="MBO1752970.1"/>
    </source>
</evidence>
<keyword evidence="1" id="KW-0238">DNA-binding</keyword>
<dbReference type="Pfam" id="PF11774">
    <property type="entry name" value="Lsr2"/>
    <property type="match status" value="1"/>
</dbReference>
<comment type="caution">
    <text evidence="5">The sequence shown here is derived from an EMBL/GenBank/DDBJ whole genome shotgun (WGS) entry which is preliminary data.</text>
</comment>
<evidence type="ECO:0000259" key="4">
    <source>
        <dbReference type="Pfam" id="PF23359"/>
    </source>
</evidence>
<evidence type="ECO:0000259" key="3">
    <source>
        <dbReference type="Pfam" id="PF11774"/>
    </source>
</evidence>
<dbReference type="Pfam" id="PF23359">
    <property type="entry name" value="Lsr2_DNA-bd"/>
    <property type="match status" value="1"/>
</dbReference>
<dbReference type="Gene3D" id="4.10.320.10">
    <property type="entry name" value="E3-binding domain"/>
    <property type="match status" value="1"/>
</dbReference>
<dbReference type="GO" id="GO:0003677">
    <property type="term" value="F:DNA binding"/>
    <property type="evidence" value="ECO:0007669"/>
    <property type="project" value="UniProtKB-KW"/>
</dbReference>
<dbReference type="Gene3D" id="3.30.60.230">
    <property type="entry name" value="Lsr2, dimerization domain"/>
    <property type="match status" value="1"/>
</dbReference>
<dbReference type="InterPro" id="IPR042261">
    <property type="entry name" value="Lsr2-like_dimerization"/>
</dbReference>
<evidence type="ECO:0000256" key="1">
    <source>
        <dbReference type="ARBA" id="ARBA00023125"/>
    </source>
</evidence>
<dbReference type="InterPro" id="IPR036625">
    <property type="entry name" value="E3-bd_dom_sf"/>
</dbReference>
<accession>A0A939LUK3</accession>
<dbReference type="Proteomes" id="UP000664209">
    <property type="component" value="Unassembled WGS sequence"/>
</dbReference>
<evidence type="ECO:0000256" key="2">
    <source>
        <dbReference type="SAM" id="MobiDB-lite"/>
    </source>
</evidence>
<protein>
    <submittedName>
        <fullName evidence="5">Lsr2 family protein</fullName>
    </submittedName>
</protein>
<feature type="domain" description="Lsr2 dimerization" evidence="3">
    <location>
        <begin position="1"/>
        <end position="58"/>
    </location>
</feature>
<feature type="region of interest" description="Disordered" evidence="2">
    <location>
        <begin position="57"/>
        <end position="79"/>
    </location>
</feature>
<dbReference type="EMBL" id="JAGEMK010000009">
    <property type="protein sequence ID" value="MBO1752970.1"/>
    <property type="molecule type" value="Genomic_DNA"/>
</dbReference>
<proteinExistence type="predicted"/>
<sequence length="109" mass="11647">MAQKVQVVLLDDLDGGSADETVSFALDGVSYEIDLSSENASALREAFASWVGHARKVGGRTKSARRSSAPRSGASSDSTAIREWARSNGFTVNDRGRIPAEVKAAYDNR</sequence>